<keyword evidence="2" id="KW-1185">Reference proteome</keyword>
<proteinExistence type="predicted"/>
<dbReference type="EMBL" id="MU069621">
    <property type="protein sequence ID" value="KAF5837308.1"/>
    <property type="molecule type" value="Genomic_DNA"/>
</dbReference>
<protein>
    <recommendedName>
        <fullName evidence="3">Encoded protein</fullName>
    </recommendedName>
</protein>
<organism evidence="1 2">
    <name type="scientific">Dunaliella salina</name>
    <name type="common">Green alga</name>
    <name type="synonym">Protococcus salinus</name>
    <dbReference type="NCBI Taxonomy" id="3046"/>
    <lineage>
        <taxon>Eukaryota</taxon>
        <taxon>Viridiplantae</taxon>
        <taxon>Chlorophyta</taxon>
        <taxon>core chlorophytes</taxon>
        <taxon>Chlorophyceae</taxon>
        <taxon>CS clade</taxon>
        <taxon>Chlamydomonadales</taxon>
        <taxon>Dunaliellaceae</taxon>
        <taxon>Dunaliella</taxon>
    </lineage>
</organism>
<accession>A0ABQ7GRS3</accession>
<evidence type="ECO:0008006" key="3">
    <source>
        <dbReference type="Google" id="ProtNLM"/>
    </source>
</evidence>
<sequence length="148" mass="17041">MFPGKPCNAHLNIVVGLHARDNLQYKHQLLLSNLMLHSLPKKAITQGYKRFLCLQTLKFLVIHTNNNNKSNLCQAARTLFFLCWAQHAFKSKTHRYSYTTIHFPSLSLKQCQRGVFAAGGHTLEFLTLKLHRQQSHTQQQAFKENGKP</sequence>
<dbReference type="Proteomes" id="UP000815325">
    <property type="component" value="Unassembled WGS sequence"/>
</dbReference>
<gene>
    <name evidence="1" type="ORF">DUNSADRAFT_4571</name>
</gene>
<comment type="caution">
    <text evidence="1">The sequence shown here is derived from an EMBL/GenBank/DDBJ whole genome shotgun (WGS) entry which is preliminary data.</text>
</comment>
<reference evidence="1" key="1">
    <citation type="submission" date="2017-08" db="EMBL/GenBank/DDBJ databases">
        <authorList>
            <person name="Polle J.E."/>
            <person name="Barry K."/>
            <person name="Cushman J."/>
            <person name="Schmutz J."/>
            <person name="Tran D."/>
            <person name="Hathwaick L.T."/>
            <person name="Yim W.C."/>
            <person name="Jenkins J."/>
            <person name="Mckie-Krisberg Z.M."/>
            <person name="Prochnik S."/>
            <person name="Lindquist E."/>
            <person name="Dockter R.B."/>
            <person name="Adam C."/>
            <person name="Molina H."/>
            <person name="Bunkerborg J."/>
            <person name="Jin E."/>
            <person name="Buchheim M."/>
            <person name="Magnuson J."/>
        </authorList>
    </citation>
    <scope>NUCLEOTIDE SEQUENCE</scope>
    <source>
        <strain evidence="1">CCAP 19/18</strain>
    </source>
</reference>
<evidence type="ECO:0000313" key="2">
    <source>
        <dbReference type="Proteomes" id="UP000815325"/>
    </source>
</evidence>
<evidence type="ECO:0000313" key="1">
    <source>
        <dbReference type="EMBL" id="KAF5837308.1"/>
    </source>
</evidence>
<name>A0ABQ7GRS3_DUNSA</name>